<keyword evidence="1" id="KW-0227">DNA damage</keyword>
<gene>
    <name evidence="5" type="ORF">LMG9449_2599</name>
</gene>
<feature type="compositionally biased region" description="Basic and acidic residues" evidence="3">
    <location>
        <begin position="2642"/>
        <end position="2651"/>
    </location>
</feature>
<dbReference type="SUPFAM" id="SSF52540">
    <property type="entry name" value="P-loop containing nucleoside triphosphate hydrolases"/>
    <property type="match status" value="2"/>
</dbReference>
<proteinExistence type="predicted"/>
<dbReference type="InterPro" id="IPR006935">
    <property type="entry name" value="Helicase/UvrB_N"/>
</dbReference>
<dbReference type="Pfam" id="PF07669">
    <property type="entry name" value="Eco57I"/>
    <property type="match status" value="1"/>
</dbReference>
<dbReference type="Gene3D" id="3.40.50.300">
    <property type="entry name" value="P-loop containing nucleotide triphosphate hydrolases"/>
    <property type="match status" value="2"/>
</dbReference>
<feature type="compositionally biased region" description="Polar residues" evidence="3">
    <location>
        <begin position="2632"/>
        <end position="2641"/>
    </location>
</feature>
<evidence type="ECO:0000256" key="2">
    <source>
        <dbReference type="SAM" id="Coils"/>
    </source>
</evidence>
<organism evidence="5 6">
    <name type="scientific">Lactococcus lactis subsp. lactis</name>
    <name type="common">Streptococcus lactis</name>
    <dbReference type="NCBI Taxonomy" id="1360"/>
    <lineage>
        <taxon>Bacteria</taxon>
        <taxon>Bacillati</taxon>
        <taxon>Bacillota</taxon>
        <taxon>Bacilli</taxon>
        <taxon>Lactobacillales</taxon>
        <taxon>Streptococcaceae</taxon>
        <taxon>Lactococcus</taxon>
    </lineage>
</organism>
<dbReference type="SMART" id="SM00490">
    <property type="entry name" value="HELICc"/>
    <property type="match status" value="1"/>
</dbReference>
<dbReference type="InterPro" id="IPR027417">
    <property type="entry name" value="P-loop_NTPase"/>
</dbReference>
<dbReference type="GO" id="GO:0005524">
    <property type="term" value="F:ATP binding"/>
    <property type="evidence" value="ECO:0007669"/>
    <property type="project" value="InterPro"/>
</dbReference>
<dbReference type="InterPro" id="IPR011639">
    <property type="entry name" value="MethylTrfase_TaqI-like_dom"/>
</dbReference>
<dbReference type="PANTHER" id="PTHR41313">
    <property type="entry name" value="ADENINE-SPECIFIC METHYLTRANSFERASE"/>
    <property type="match status" value="1"/>
</dbReference>
<evidence type="ECO:0000313" key="6">
    <source>
        <dbReference type="Proteomes" id="UP000053612"/>
    </source>
</evidence>
<dbReference type="GO" id="GO:0009432">
    <property type="term" value="P:SOS response"/>
    <property type="evidence" value="ECO:0007669"/>
    <property type="project" value="UniProtKB-KW"/>
</dbReference>
<dbReference type="InterPro" id="IPR029063">
    <property type="entry name" value="SAM-dependent_MTases_sf"/>
</dbReference>
<evidence type="ECO:0000256" key="3">
    <source>
        <dbReference type="SAM" id="MobiDB-lite"/>
    </source>
</evidence>
<dbReference type="SMART" id="SM00487">
    <property type="entry name" value="DEXDc"/>
    <property type="match status" value="1"/>
</dbReference>
<dbReference type="PROSITE" id="PS51194">
    <property type="entry name" value="HELICASE_CTER"/>
    <property type="match status" value="1"/>
</dbReference>
<comment type="caution">
    <text evidence="5">The sequence shown here is derived from an EMBL/GenBank/DDBJ whole genome shotgun (WGS) entry which is preliminary data.</text>
</comment>
<feature type="coiled-coil region" evidence="2">
    <location>
        <begin position="2443"/>
        <end position="2470"/>
    </location>
</feature>
<evidence type="ECO:0000259" key="4">
    <source>
        <dbReference type="PROSITE" id="PS51194"/>
    </source>
</evidence>
<evidence type="ECO:0000256" key="1">
    <source>
        <dbReference type="ARBA" id="ARBA00023236"/>
    </source>
</evidence>
<sequence>MNRDEVVQAQQQFIAEFTKLSKEEQLDFLRFNRYHHLRPINEVISIYIQNPEARILGSFDFWKDLTNESSVQFGQKASVRLWDSNGRVQEALFDLAQTTLIDSFEIKSTLLSNRVLVNSLADISGHDYLLGNRDEDEFLDSSTMFIKDYIEQTVPNLSGYSDRQRSVALSIAQYNIFEEFGAYLDTGVGHEDFSNHILESFKQLNAEDNLLRTFSLANSFSRQLTKLINERYEQVSSLTDDLMLNQATLNESIDEITADVDFTVTNANIDKKESVALDNLSEIKQDSSNDFPSFNPEQIWAMKEIIPTFYPDFPSETTDEELVTLVEQMRDTLATDSNLRDSAKVNTYRDFESSLNDSIGAYLLEHHSDNKELFNFLLNHQPIDFPRVIGKQIYENLQSTVVLKIEEVSKSDTMLEEKYTQTERVEGSQEIVKSTEEYNQICERGYTQLYDSYMHYQDLKLNGQNVSGAYDTFDFKTTQGAVQLGYNYIGREQGTNDDSKVVFWVSTDTEAYSTDPMSTPIRSRVFRIFDQALESLNFEVQKEVGKDELFEKYELGNSEIAYDQEEVIAEVLLRSSNIAEGNFRIQHYFEEHSSLEPGFKKYGSAFLAKEYGIGGYSSKELSYDNDSKGLKIIRPIELTLSWSNVAERVSQFVQDSLYLTGNKINDYQEWLLDEAIVNFAESRWPQIIEEKEKQEAAAENGEIDLFETPESIETGSDNNAENKINEITQLSDEELQEQIIDTYGKMIGAEGNGYSPNSFNRWAELRQEEIRRNNLKEVKEISLFDDIEDVAFTEENWTAFTQTPQRVENTSSFEQTAPSHDKIPTDSQLYQAEEILSEMLDKVEQRKPQILSEWSGGLQRLQLFQIIGQSRGGLVSLDLQSSQFIPDETFLDKWTVEQKEMLRQRLSEVMEIPYEAKPQLEVESSDKPLVDFKFPNNSTEFYPKTPTEKVNANLAAIKLTKELKGQLATPEQQQILGKYVGWGGLADTIFDESNPRFENQRNELKALVSKDEYAEMRKSSLTAFYTDPKVIQMIYAQLQTLGFEGGRILDPSMGTGNFFAAMPGEMKENSNLYGVEIDNITGEIAQQLHQKSDIQIKGFESTNFANDGLDLVITNVPFSEVIRLADEQYDKVYPIHDYFIKKSLDLVHEGGLVAIITSTGTMDKKDSRFREELSKTANLVSAVRLPNGAFKSIAGTDVSSDLLIFQKTSTPDPHPNWIKTELQKDGKGNQINVNHYFMENPQYLLGQIKIETFNRGMLSVVRDFEQEQLYDKISEAFSQQAEAAYYGEHEASVFEEALQIESDVPQEIIAQAEPYTLFIYKNKPYYFDGKSVTPHQKSSSVTLNRNETRKNQLSRYENNKSKIFETTPKFKEVFNTKGYLDTWNNFIVTESLNGVPLPEIPREFLDRLANGEHEITDSDKRYHYVKGDLQNRLIIGEVISTQYRYKVDYSTKDVQAMRQLIEMRHTLQELLNIQHLPDYDQGEYENLRLKLNAQYDKFVDKFGPISNQANSLLMRTDDYYEFLASIEEETEDELTKEPKIVKGTVFYEPTIQPQPTSLVVNNASDALLASLNHRGKLDFEYMESIYGHTKEEIIDELGDRLFYIGDGIYQTKEDYLSGDVKTKLLEARNNQAFQVEERNWFENIDALEEVVPKDLPLSDITYKFGSRFIPTSLYQDFLSEVMETKVSVVYDNASDSYDVNFASLHRFAITNTYGHKGFDGQKLANVLLNQKPGKIYMPDPEDPSGRKRILDQVATAVLEEKSEALIERFKQWVEQNLEAQETIVDIYNEQFNRYVVKTYDGSGLTINGLAKQFQPRPHQNNAIMRTVQELRAGYAHEVGSGKTLTMLASNMKLQELGMVHNALFVIPKPLINQFAREIYKYFPESKVLVAQPEDFTKAGRKRFVSRIATGKYHATIIADSQFGKIGMSKAYQENYIKEQLYEARSMIEQADEGSYTVKKAEKTIEALKTRLEKLQKTDTDSFITFEELGIDMLYVDEAHGYKNLAPYTQLENVKGISDTRAEKSMDLMMKVEYMHNLYDNRRVVFSTGTPMSNSVVELYTMMKYTEPDVLEKYGVANFDSWVSSFGIIENNFELTASGAFKVNRRFTKFGNVPELMNMFRETWDIQTQEMLDLPVPHAEMVAHETNVTGEQARYIEYLINRAKAIEAGVVEPKEDNMLKIVGENRKLTLDMRALDDKRYSAFDSDKLTQVVDEVFRIYTENDDKKSTQMIFSDLSVPVKYRNSQPKNSDDSINMFSAYDEIKRMLVAKGVPESEVRFIHEATEKNKEAMMRDMRVGKIRVLIGSTSKAGTGLNIQDKMIAVHHLDVPWRPSDITQRNGRLIRQGNENPNVSVHYYITKGSMDAFLWQTQENKAKVINQIMSGQSDAREMEEIGDTQINMGKYKTIAEGNPLKQEYMQLEQKFQELERSRTRFFDSKITDLKRVKTAQEQLPRFEQRITAVKNDLKALEETKETPFSIDIYYKETTRHFNDTDKKTDVAEFLARQIQNHSLQSRVDKETTLIKIADYRGFEVLYVPKTERLTIIGESIDEKISLKNEAQYSLLVSPDKPLGIFSKIDNFFESGLTRDLQQTEEEVKRLSSSISGILKNQNIEFPKEEEYQHSKKRLNDLRSELNPNQNVQEQEQGKTQELTR</sequence>
<feature type="coiled-coil region" evidence="2">
    <location>
        <begin position="2580"/>
        <end position="2607"/>
    </location>
</feature>
<feature type="domain" description="Helicase C-terminal" evidence="4">
    <location>
        <begin position="2209"/>
        <end position="2400"/>
    </location>
</feature>
<dbReference type="PANTHER" id="PTHR41313:SF1">
    <property type="entry name" value="DNA METHYLASE ADENINE-SPECIFIC DOMAIN-CONTAINING PROTEIN"/>
    <property type="match status" value="1"/>
</dbReference>
<reference evidence="6" key="1">
    <citation type="submission" date="2015-10" db="EMBL/GenBank/DDBJ databases">
        <title>Draft Genome Sequences of 11 Lactococcus lactis subspecies cremoris strains.</title>
        <authorList>
            <person name="Wels M."/>
            <person name="Backus L."/>
            <person name="Boekhorst J."/>
            <person name="Dijkstra A."/>
            <person name="Beerthuizen M."/>
            <person name="Kelly W."/>
            <person name="Siezen R."/>
            <person name="Bachmann H."/>
            <person name="Van Hijum S."/>
        </authorList>
    </citation>
    <scope>NUCLEOTIDE SEQUENCE [LARGE SCALE GENOMIC DNA]</scope>
    <source>
        <strain evidence="6">LMG9449</strain>
    </source>
</reference>
<dbReference type="Gene3D" id="3.40.50.150">
    <property type="entry name" value="Vaccinia Virus protein VP39"/>
    <property type="match status" value="1"/>
</dbReference>
<dbReference type="PRINTS" id="PR00507">
    <property type="entry name" value="N12N6MTFRASE"/>
</dbReference>
<dbReference type="RefSeq" id="WP_058225457.1">
    <property type="nucleotide sequence ID" value="NZ_LKLS01000214.1"/>
</dbReference>
<dbReference type="SUPFAM" id="SSF53335">
    <property type="entry name" value="S-adenosyl-L-methionine-dependent methyltransferases"/>
    <property type="match status" value="1"/>
</dbReference>
<dbReference type="InterPro" id="IPR014001">
    <property type="entry name" value="Helicase_ATP-bd"/>
</dbReference>
<keyword evidence="1" id="KW-0742">SOS response</keyword>
<dbReference type="InterPro" id="IPR001650">
    <property type="entry name" value="Helicase_C-like"/>
</dbReference>
<dbReference type="InterPro" id="IPR052933">
    <property type="entry name" value="DNA_Protect_Modify"/>
</dbReference>
<dbReference type="Pfam" id="PF00271">
    <property type="entry name" value="Helicase_C"/>
    <property type="match status" value="1"/>
</dbReference>
<dbReference type="GO" id="GO:0009007">
    <property type="term" value="F:site-specific DNA-methyltransferase (adenine-specific) activity"/>
    <property type="evidence" value="ECO:0007669"/>
    <property type="project" value="UniProtKB-EC"/>
</dbReference>
<protein>
    <submittedName>
        <fullName evidence="5">SNF2 family protein</fullName>
    </submittedName>
</protein>
<dbReference type="GO" id="GO:0003677">
    <property type="term" value="F:DNA binding"/>
    <property type="evidence" value="ECO:0007669"/>
    <property type="project" value="InterPro"/>
</dbReference>
<feature type="region of interest" description="Disordered" evidence="3">
    <location>
        <begin position="2615"/>
        <end position="2651"/>
    </location>
</feature>
<dbReference type="Pfam" id="PF04851">
    <property type="entry name" value="ResIII"/>
    <property type="match status" value="1"/>
</dbReference>
<dbReference type="GO" id="GO:0016787">
    <property type="term" value="F:hydrolase activity"/>
    <property type="evidence" value="ECO:0007669"/>
    <property type="project" value="InterPro"/>
</dbReference>
<accession>A0A0V8DLC9</accession>
<dbReference type="EMBL" id="LKLS01000214">
    <property type="protein sequence ID" value="KSU14358.1"/>
    <property type="molecule type" value="Genomic_DNA"/>
</dbReference>
<evidence type="ECO:0000313" key="5">
    <source>
        <dbReference type="EMBL" id="KSU14358.1"/>
    </source>
</evidence>
<dbReference type="GO" id="GO:0006304">
    <property type="term" value="P:DNA modification"/>
    <property type="evidence" value="ECO:0007669"/>
    <property type="project" value="InterPro"/>
</dbReference>
<keyword evidence="2" id="KW-0175">Coiled coil</keyword>
<dbReference type="Proteomes" id="UP000053612">
    <property type="component" value="Unassembled WGS sequence"/>
</dbReference>
<dbReference type="PATRIC" id="fig|1360.109.peg.582"/>
<feature type="compositionally biased region" description="Basic and acidic residues" evidence="3">
    <location>
        <begin position="2615"/>
        <end position="2630"/>
    </location>
</feature>
<name>A0A0V8DLC9_LACLL</name>